<dbReference type="EMBL" id="CAJVQC010003386">
    <property type="protein sequence ID" value="CAG8526011.1"/>
    <property type="molecule type" value="Genomic_DNA"/>
</dbReference>
<organism evidence="1 2">
    <name type="scientific">Racocetra persica</name>
    <dbReference type="NCBI Taxonomy" id="160502"/>
    <lineage>
        <taxon>Eukaryota</taxon>
        <taxon>Fungi</taxon>
        <taxon>Fungi incertae sedis</taxon>
        <taxon>Mucoromycota</taxon>
        <taxon>Glomeromycotina</taxon>
        <taxon>Glomeromycetes</taxon>
        <taxon>Diversisporales</taxon>
        <taxon>Gigasporaceae</taxon>
        <taxon>Racocetra</taxon>
    </lineage>
</organism>
<protein>
    <submittedName>
        <fullName evidence="1">24633_t:CDS:1</fullName>
    </submittedName>
</protein>
<name>A0ACA9LGY2_9GLOM</name>
<evidence type="ECO:0000313" key="2">
    <source>
        <dbReference type="Proteomes" id="UP000789920"/>
    </source>
</evidence>
<keyword evidence="2" id="KW-1185">Reference proteome</keyword>
<gene>
    <name evidence="1" type="ORF">RPERSI_LOCUS2922</name>
</gene>
<dbReference type="Proteomes" id="UP000789920">
    <property type="component" value="Unassembled WGS sequence"/>
</dbReference>
<comment type="caution">
    <text evidence="1">The sequence shown here is derived from an EMBL/GenBank/DDBJ whole genome shotgun (WGS) entry which is preliminary data.</text>
</comment>
<proteinExistence type="predicted"/>
<evidence type="ECO:0000313" key="1">
    <source>
        <dbReference type="EMBL" id="CAG8526011.1"/>
    </source>
</evidence>
<sequence length="775" mass="89092">MKDKNKLLKNFTDEELLAEIVLRSGSTKEKHRLDIFLSSNPTDKEAQEDYELCLKGKIVIEGYPDLKQLNFSNNNLNEITIKNCPDLKLVPVEDLKAKNLRVISYSDNSLSVEEKSRLDALGLPDGIVKSKINGDAQELLDNKYPSPNDKNKVEKLDISELGLKGELNLCGFTNLRSLDCSNNQLTKLIIKDCPNLKYLDASNNEIKRTFLLNSNLETVFLNNNKLTSFDASILSGSIKKLDLTANKIKNLFLNGCKNLETLNCGINEITNLDLRSLDSLKRLYCYDNSLSKLQLKYLSNLEELYQAVRDDKGKLRWAGNAVGGLYEGLDLNGCSSLHTLDCAENNLKELDLSDLEKLNFVSCRANRLFTNSLKKLKLTNCKSLDFLDTTLQHDLVVSDFRDCQNLKELYCSSDSFDYENISGYHSQKEEPQIPNHDEGYNLPTPKNDKPQPELDYKKLYYELLEKIKKGEITLENKEQILNSNLDESKKQELLRLLDKQNKTGSEKQSSNPVNAEQERGWLTLRGLMKEPSIVEMKGKVLKTLLEYINNNDDKTQQELADYVSQLIGQKITRFIISRTLKKHGITRKKRTYHYKEMNYEKAEEFAGKYFSMLDMPILALDECSFHIGEAPRYGYAKRGSRVISQRTGKKKGAVKAEDFHEFLSDIELPTNEKTYLVMDNVRIHHASWACRKLGLSSIKELLVSKNIEPFYLPAYAPMLNSTEFCFNFIRHYIEKSKPETLEELDQAINRTIDMLDEKDMTKFFRHCYFKRPSYD</sequence>
<reference evidence="1" key="1">
    <citation type="submission" date="2021-06" db="EMBL/GenBank/DDBJ databases">
        <authorList>
            <person name="Kallberg Y."/>
            <person name="Tangrot J."/>
            <person name="Rosling A."/>
        </authorList>
    </citation>
    <scope>NUCLEOTIDE SEQUENCE</scope>
    <source>
        <strain evidence="1">MA461A</strain>
    </source>
</reference>
<accession>A0ACA9LGY2</accession>